<reference evidence="1 2" key="1">
    <citation type="journal article" date="2021" name="BMC Genomics">
        <title>Datura genome reveals duplications of psychoactive alkaloid biosynthetic genes and high mutation rate following tissue culture.</title>
        <authorList>
            <person name="Rajewski A."/>
            <person name="Carter-House D."/>
            <person name="Stajich J."/>
            <person name="Litt A."/>
        </authorList>
    </citation>
    <scope>NUCLEOTIDE SEQUENCE [LARGE SCALE GENOMIC DNA]</scope>
    <source>
        <strain evidence="1">AR-01</strain>
    </source>
</reference>
<protein>
    <submittedName>
        <fullName evidence="1">Uncharacterized protein</fullName>
    </submittedName>
</protein>
<sequence length="57" mass="6276">AYYMEKGWRPLDCILAPAAEGVKNSLPLVVTNRRSTDQHKRTVGANAEALEISLSFS</sequence>
<comment type="caution">
    <text evidence="1">The sequence shown here is derived from an EMBL/GenBank/DDBJ whole genome shotgun (WGS) entry which is preliminary data.</text>
</comment>
<evidence type="ECO:0000313" key="1">
    <source>
        <dbReference type="EMBL" id="MCE2055060.1"/>
    </source>
</evidence>
<dbReference type="EMBL" id="JACEIK010006081">
    <property type="protein sequence ID" value="MCE2055060.1"/>
    <property type="molecule type" value="Genomic_DNA"/>
</dbReference>
<feature type="non-terminal residue" evidence="1">
    <location>
        <position position="1"/>
    </location>
</feature>
<proteinExistence type="predicted"/>
<dbReference type="Proteomes" id="UP000823775">
    <property type="component" value="Unassembled WGS sequence"/>
</dbReference>
<gene>
    <name evidence="1" type="ORF">HAX54_041870</name>
</gene>
<evidence type="ECO:0000313" key="2">
    <source>
        <dbReference type="Proteomes" id="UP000823775"/>
    </source>
</evidence>
<keyword evidence="2" id="KW-1185">Reference proteome</keyword>
<name>A0ABS8W1K5_DATST</name>
<accession>A0ABS8W1K5</accession>
<organism evidence="1 2">
    <name type="scientific">Datura stramonium</name>
    <name type="common">Jimsonweed</name>
    <name type="synonym">Common thornapple</name>
    <dbReference type="NCBI Taxonomy" id="4076"/>
    <lineage>
        <taxon>Eukaryota</taxon>
        <taxon>Viridiplantae</taxon>
        <taxon>Streptophyta</taxon>
        <taxon>Embryophyta</taxon>
        <taxon>Tracheophyta</taxon>
        <taxon>Spermatophyta</taxon>
        <taxon>Magnoliopsida</taxon>
        <taxon>eudicotyledons</taxon>
        <taxon>Gunneridae</taxon>
        <taxon>Pentapetalae</taxon>
        <taxon>asterids</taxon>
        <taxon>lamiids</taxon>
        <taxon>Solanales</taxon>
        <taxon>Solanaceae</taxon>
        <taxon>Solanoideae</taxon>
        <taxon>Datureae</taxon>
        <taxon>Datura</taxon>
    </lineage>
</organism>